<keyword evidence="6 7" id="KW-0539">Nucleus</keyword>
<dbReference type="EMBL" id="CAXAMM010020002">
    <property type="protein sequence ID" value="CAK9047026.1"/>
    <property type="molecule type" value="Genomic_DNA"/>
</dbReference>
<evidence type="ECO:0000256" key="6">
    <source>
        <dbReference type="ARBA" id="ARBA00023242"/>
    </source>
</evidence>
<comment type="subunit">
    <text evidence="7">Associated with the spliceosome.</text>
</comment>
<evidence type="ECO:0000256" key="5">
    <source>
        <dbReference type="ARBA" id="ARBA00023187"/>
    </source>
</evidence>
<dbReference type="InterPro" id="IPR039974">
    <property type="entry name" value="Splicing_factor_SLU7"/>
</dbReference>
<sequence length="282" mass="31360">MCTGRTEEAQVAMGQNLRAPLILLAQAGTMRGLKNAPSQQEVIARKQQKNLDRISTMTRSKVSRTETAATGQAFLVMAEARAEAAAPDGASGASSPVEAPGKRLLESTLYKEDVLVNEHTAVWGSLFDPESKRWGYKCCKVMEKNGMCTAEKAPEPEANSSDLDNSPDSEDLLGPPKEIIDWSNPPLELKSRESFKDATAWVEHFVRYHVGAWQRKADENYKGFPDLAVTTLKPLLQPSREALEILIRRLHNPRELDRGEKTVRRGRETRAGMEGRVQEEMS</sequence>
<evidence type="ECO:0000256" key="3">
    <source>
        <dbReference type="ARBA" id="ARBA00022664"/>
    </source>
</evidence>
<keyword evidence="11" id="KW-1185">Reference proteome</keyword>
<evidence type="ECO:0000313" key="10">
    <source>
        <dbReference type="EMBL" id="CAK9047026.1"/>
    </source>
</evidence>
<evidence type="ECO:0000313" key="11">
    <source>
        <dbReference type="Proteomes" id="UP001642464"/>
    </source>
</evidence>
<evidence type="ECO:0000256" key="1">
    <source>
        <dbReference type="ARBA" id="ARBA00004123"/>
    </source>
</evidence>
<evidence type="ECO:0000256" key="2">
    <source>
        <dbReference type="ARBA" id="ARBA00007203"/>
    </source>
</evidence>
<keyword evidence="4 7" id="KW-0747">Spliceosome</keyword>
<reference evidence="10 11" key="1">
    <citation type="submission" date="2024-02" db="EMBL/GenBank/DDBJ databases">
        <authorList>
            <person name="Chen Y."/>
            <person name="Shah S."/>
            <person name="Dougan E. K."/>
            <person name="Thang M."/>
            <person name="Chan C."/>
        </authorList>
    </citation>
    <scope>NUCLEOTIDE SEQUENCE [LARGE SCALE GENOMIC DNA]</scope>
</reference>
<dbReference type="Proteomes" id="UP001642464">
    <property type="component" value="Unassembled WGS sequence"/>
</dbReference>
<keyword evidence="5 7" id="KW-0508">mRNA splicing</keyword>
<proteinExistence type="inferred from homology"/>
<evidence type="ECO:0000256" key="8">
    <source>
        <dbReference type="SAM" id="MobiDB-lite"/>
    </source>
</evidence>
<organism evidence="10 11">
    <name type="scientific">Durusdinium trenchii</name>
    <dbReference type="NCBI Taxonomy" id="1381693"/>
    <lineage>
        <taxon>Eukaryota</taxon>
        <taxon>Sar</taxon>
        <taxon>Alveolata</taxon>
        <taxon>Dinophyceae</taxon>
        <taxon>Suessiales</taxon>
        <taxon>Symbiodiniaceae</taxon>
        <taxon>Durusdinium</taxon>
    </lineage>
</organism>
<dbReference type="EMBL" id="CAXAMM010019779">
    <property type="protein sequence ID" value="CAK9046441.1"/>
    <property type="molecule type" value="Genomic_DNA"/>
</dbReference>
<feature type="region of interest" description="Disordered" evidence="8">
    <location>
        <begin position="150"/>
        <end position="178"/>
    </location>
</feature>
<dbReference type="PANTHER" id="PTHR12942:SF2">
    <property type="entry name" value="PRE-MRNA-SPLICING FACTOR SLU7"/>
    <property type="match status" value="1"/>
</dbReference>
<comment type="function">
    <text evidence="7">Involved in pre-mRNA splicing.</text>
</comment>
<evidence type="ECO:0000313" key="9">
    <source>
        <dbReference type="EMBL" id="CAK9046441.1"/>
    </source>
</evidence>
<feature type="region of interest" description="Disordered" evidence="8">
    <location>
        <begin position="257"/>
        <end position="282"/>
    </location>
</feature>
<evidence type="ECO:0000256" key="7">
    <source>
        <dbReference type="RuleBase" id="RU367071"/>
    </source>
</evidence>
<gene>
    <name evidence="9" type="ORF">SCF082_LOCUS26134</name>
    <name evidence="10" type="ORF">SCF082_LOCUS26402</name>
</gene>
<evidence type="ECO:0000256" key="4">
    <source>
        <dbReference type="ARBA" id="ARBA00022728"/>
    </source>
</evidence>
<accession>A0ABP0M680</accession>
<comment type="caution">
    <text evidence="10">The sequence shown here is derived from an EMBL/GenBank/DDBJ whole genome shotgun (WGS) entry which is preliminary data.</text>
</comment>
<protein>
    <recommendedName>
        <fullName evidence="7">Pre-mRNA-splicing factor SLU7</fullName>
    </recommendedName>
</protein>
<comment type="similarity">
    <text evidence="2 7">Belongs to the SLU7 family.</text>
</comment>
<comment type="subcellular location">
    <subcellularLocation>
        <location evidence="1 7">Nucleus</location>
    </subcellularLocation>
</comment>
<name>A0ABP0M680_9DINO</name>
<dbReference type="PANTHER" id="PTHR12942">
    <property type="entry name" value="STEP II SPLICING FACTOR SLU7"/>
    <property type="match status" value="1"/>
</dbReference>
<keyword evidence="3 7" id="KW-0507">mRNA processing</keyword>